<reference evidence="3 4" key="1">
    <citation type="journal article" date="2020" name="Nat. Food">
        <title>A phased Vanilla planifolia genome enables genetic improvement of flavour and production.</title>
        <authorList>
            <person name="Hasing T."/>
            <person name="Tang H."/>
            <person name="Brym M."/>
            <person name="Khazi F."/>
            <person name="Huang T."/>
            <person name="Chambers A.H."/>
        </authorList>
    </citation>
    <scope>NUCLEOTIDE SEQUENCE [LARGE SCALE GENOMIC DNA]</scope>
    <source>
        <tissue evidence="2">Leaf</tissue>
    </source>
</reference>
<dbReference type="EMBL" id="JADCNL010000523">
    <property type="protein sequence ID" value="KAG0446997.1"/>
    <property type="molecule type" value="Genomic_DNA"/>
</dbReference>
<evidence type="ECO:0000313" key="1">
    <source>
        <dbReference type="EMBL" id="KAG0446941.1"/>
    </source>
</evidence>
<organism evidence="2 3">
    <name type="scientific">Vanilla planifolia</name>
    <name type="common">Vanilla</name>
    <dbReference type="NCBI Taxonomy" id="51239"/>
    <lineage>
        <taxon>Eukaryota</taxon>
        <taxon>Viridiplantae</taxon>
        <taxon>Streptophyta</taxon>
        <taxon>Embryophyta</taxon>
        <taxon>Tracheophyta</taxon>
        <taxon>Spermatophyta</taxon>
        <taxon>Magnoliopsida</taxon>
        <taxon>Liliopsida</taxon>
        <taxon>Asparagales</taxon>
        <taxon>Orchidaceae</taxon>
        <taxon>Vanilloideae</taxon>
        <taxon>Vanilleae</taxon>
        <taxon>Vanilla</taxon>
    </lineage>
</organism>
<evidence type="ECO:0000313" key="2">
    <source>
        <dbReference type="EMBL" id="KAG0446997.1"/>
    </source>
</evidence>
<evidence type="ECO:0000313" key="4">
    <source>
        <dbReference type="Proteomes" id="UP000639772"/>
    </source>
</evidence>
<accession>A0A835PAK2</accession>
<dbReference type="AlphaFoldDB" id="A0A835PAK2"/>
<name>A0A835PAK2_VANPL</name>
<dbReference type="Proteomes" id="UP000639772">
    <property type="component" value="Unassembled WGS sequence"/>
</dbReference>
<sequence>MAEATEAFRSKLKLFDVPKRGGSGKTTAAVLAAKHREVRAFSRSRGLRGASSIRLLACKERLRCEVRRQKPHRHSEEF</sequence>
<dbReference type="Proteomes" id="UP000636800">
    <property type="component" value="Unassembled WGS sequence"/>
</dbReference>
<dbReference type="EMBL" id="JADCNM010000524">
    <property type="protein sequence ID" value="KAG0446941.1"/>
    <property type="molecule type" value="Genomic_DNA"/>
</dbReference>
<comment type="caution">
    <text evidence="2">The sequence shown here is derived from an EMBL/GenBank/DDBJ whole genome shotgun (WGS) entry which is preliminary data.</text>
</comment>
<proteinExistence type="predicted"/>
<protein>
    <submittedName>
        <fullName evidence="2">Uncharacterized protein</fullName>
    </submittedName>
</protein>
<gene>
    <name evidence="1" type="ORF">HPP92_028564</name>
    <name evidence="2" type="ORF">HPP92_028569</name>
</gene>
<evidence type="ECO:0000313" key="3">
    <source>
        <dbReference type="Proteomes" id="UP000636800"/>
    </source>
</evidence>
<keyword evidence="3" id="KW-1185">Reference proteome</keyword>